<feature type="domain" description="NADH-ubiquinone oxidoreductase 21kDa subunit N-terminal" evidence="2">
    <location>
        <begin position="9"/>
        <end position="93"/>
    </location>
</feature>
<protein>
    <recommendedName>
        <fullName evidence="6">NADH-ubiquinone oxidoreductase 21 kDa subunit</fullName>
    </recommendedName>
</protein>
<keyword evidence="1" id="KW-0812">Transmembrane</keyword>
<evidence type="ECO:0000256" key="1">
    <source>
        <dbReference type="SAM" id="Phobius"/>
    </source>
</evidence>
<feature type="transmembrane region" description="Helical" evidence="1">
    <location>
        <begin position="63"/>
        <end position="82"/>
    </location>
</feature>
<dbReference type="Proteomes" id="UP001151582">
    <property type="component" value="Unassembled WGS sequence"/>
</dbReference>
<dbReference type="InterPro" id="IPR024549">
    <property type="entry name" value="NADH-UbQ_OxRdtase_su21_C_fun"/>
</dbReference>
<evidence type="ECO:0000313" key="5">
    <source>
        <dbReference type="Proteomes" id="UP001151582"/>
    </source>
</evidence>
<accession>A0A9W8B8W9</accession>
<keyword evidence="1" id="KW-0472">Membrane</keyword>
<reference evidence="4" key="1">
    <citation type="submission" date="2022-07" db="EMBL/GenBank/DDBJ databases">
        <title>Phylogenomic reconstructions and comparative analyses of Kickxellomycotina fungi.</title>
        <authorList>
            <person name="Reynolds N.K."/>
            <person name="Stajich J.E."/>
            <person name="Barry K."/>
            <person name="Grigoriev I.V."/>
            <person name="Crous P."/>
            <person name="Smith M.E."/>
        </authorList>
    </citation>
    <scope>NUCLEOTIDE SEQUENCE</scope>
    <source>
        <strain evidence="4">RSA 567</strain>
    </source>
</reference>
<dbReference type="PANTHER" id="PTHR34062">
    <property type="entry name" value="OXIDOREDUCTASE 21 KDA SUBUNIT, PUTATIVE (AFU_ORTHOLOGUE AFUA_4G04750)-RELATED"/>
    <property type="match status" value="1"/>
</dbReference>
<dbReference type="AlphaFoldDB" id="A0A9W8B8W9"/>
<dbReference type="PANTHER" id="PTHR34062:SF1">
    <property type="entry name" value="NADH-UBIQUINONE OXIDOREDUCTASE 21KDA SUBUNIT N-TERMINAL DOMAIN-CONTAINING PROTEIN"/>
    <property type="match status" value="1"/>
</dbReference>
<keyword evidence="5" id="KW-1185">Reference proteome</keyword>
<name>A0A9W8B8W9_9FUNG</name>
<keyword evidence="1" id="KW-1133">Transmembrane helix</keyword>
<evidence type="ECO:0000259" key="3">
    <source>
        <dbReference type="Pfam" id="PF12853"/>
    </source>
</evidence>
<sequence length="172" mass="19289">MAIDPAVRPYPVIDVDPHFKRVVSYFRSSDYATWAGLTAMGPAIMYWMETYMPTKLGASQIRSAMRTCGGAGLVGGFLYSYCMSSYRFMGFKENAREVQMDLVEMRARAASGEPLYGKSLVPDDVQKIAAANSRNSQLVMSFIPMFNLVNHNFHGVDTSKYFDQSDKDTKTE</sequence>
<dbReference type="Pfam" id="PF10785">
    <property type="entry name" value="NADH-u_ox-rdase"/>
    <property type="match status" value="1"/>
</dbReference>
<gene>
    <name evidence="4" type="ORF">H4R34_002393</name>
</gene>
<dbReference type="InterPro" id="IPR053229">
    <property type="entry name" value="NADH-Q_oxidrdct_subunit"/>
</dbReference>
<comment type="caution">
    <text evidence="4">The sequence shown here is derived from an EMBL/GenBank/DDBJ whole genome shotgun (WGS) entry which is preliminary data.</text>
</comment>
<dbReference type="Pfam" id="PF12853">
    <property type="entry name" value="NADH_u_ox_C"/>
    <property type="match status" value="1"/>
</dbReference>
<evidence type="ECO:0000313" key="4">
    <source>
        <dbReference type="EMBL" id="KAJ1980611.1"/>
    </source>
</evidence>
<dbReference type="OrthoDB" id="196140at2759"/>
<feature type="transmembrane region" description="Helical" evidence="1">
    <location>
        <begin position="31"/>
        <end position="48"/>
    </location>
</feature>
<dbReference type="EMBL" id="JANBQB010000160">
    <property type="protein sequence ID" value="KAJ1980611.1"/>
    <property type="molecule type" value="Genomic_DNA"/>
</dbReference>
<dbReference type="InterPro" id="IPR019721">
    <property type="entry name" value="NADH-UbQ_OxRdtase_su21_N"/>
</dbReference>
<proteinExistence type="predicted"/>
<organism evidence="4 5">
    <name type="scientific">Dimargaris verticillata</name>
    <dbReference type="NCBI Taxonomy" id="2761393"/>
    <lineage>
        <taxon>Eukaryota</taxon>
        <taxon>Fungi</taxon>
        <taxon>Fungi incertae sedis</taxon>
        <taxon>Zoopagomycota</taxon>
        <taxon>Kickxellomycotina</taxon>
        <taxon>Dimargaritomycetes</taxon>
        <taxon>Dimargaritales</taxon>
        <taxon>Dimargaritaceae</taxon>
        <taxon>Dimargaris</taxon>
    </lineage>
</organism>
<evidence type="ECO:0008006" key="6">
    <source>
        <dbReference type="Google" id="ProtNLM"/>
    </source>
</evidence>
<feature type="domain" description="NADH-ubiquinone oxidoreductase 21kDa subunit C-terminal fungi" evidence="3">
    <location>
        <begin position="104"/>
        <end position="168"/>
    </location>
</feature>
<evidence type="ECO:0000259" key="2">
    <source>
        <dbReference type="Pfam" id="PF10785"/>
    </source>
</evidence>